<dbReference type="EMBL" id="BMQQ01000050">
    <property type="protein sequence ID" value="GGT64996.1"/>
    <property type="molecule type" value="Genomic_DNA"/>
</dbReference>
<keyword evidence="2" id="KW-1185">Reference proteome</keyword>
<sequence>MNATYWTEVSGTQGPVHTGHGNQYNLLQFHGVSTQSTADPGRSTGARALAEDHLAWLKVRFVVPAGLGRARRTLHSRGTVLIDGSPGSGRNAAARILLHELRGPGGLRELLPEDDEGNPRLDPSHVGQGDRLLLDLSAAEGDLWRSVLGQLPSLHQTARERQAHLAVVVPHRREESLSPELDAQRCAITRPPGIDVLRRALRCERFPVEQLDAPTTELRHFLDGDPPVRDVADLARLILSARRTDPDADWFAEALSTLNRLSQKVASHVVALAGGRQRALLLTSGMLHGARSDAVYEATEALLRTVSYPPDERPLLEREDLSERFREVQAAPGEDGRVRFSTPDYAHAVRTHFWDHMPGLRPQLRQWVGEVLLLSSLSGQDRDSVVAALTEQCLRSDEPEALLAVVRQWAARNDPRLVQGAVEALGHGLEDDRAGRTFRTRAYEWSKDPGISDGLARALVAVCADVMAARHPDQAMVRLHHLARQRRRGSDARSRLLQLVLADRRLHRRMLDRLNRSLPLHRHPVDISLFLEVSAPKPLTDPGGGGVALLAEKVVRAQLTEGWALVFGHVTRAVWSPYAEQWVRAAESDGLHQEALLDVLIQAGRSSGLVLAQLYVLSLRGPLAPLLHQKIDLAQGLQP</sequence>
<accession>A0A918LWS4</accession>
<comment type="caution">
    <text evidence="1">The sequence shown here is derived from an EMBL/GenBank/DDBJ whole genome shotgun (WGS) entry which is preliminary data.</text>
</comment>
<dbReference type="Proteomes" id="UP000619486">
    <property type="component" value="Unassembled WGS sequence"/>
</dbReference>
<reference evidence="1" key="2">
    <citation type="submission" date="2020-09" db="EMBL/GenBank/DDBJ databases">
        <authorList>
            <person name="Sun Q."/>
            <person name="Ohkuma M."/>
        </authorList>
    </citation>
    <scope>NUCLEOTIDE SEQUENCE</scope>
    <source>
        <strain evidence="1">JCM 3172</strain>
    </source>
</reference>
<evidence type="ECO:0000313" key="1">
    <source>
        <dbReference type="EMBL" id="GGT64996.1"/>
    </source>
</evidence>
<protein>
    <submittedName>
        <fullName evidence="1">Uncharacterized protein</fullName>
    </submittedName>
</protein>
<name>A0A918LWS4_9ACTN</name>
<dbReference type="AlphaFoldDB" id="A0A918LWS4"/>
<gene>
    <name evidence="1" type="ORF">GCM10014713_67490</name>
</gene>
<organism evidence="1 2">
    <name type="scientific">Streptomyces purpureus</name>
    <dbReference type="NCBI Taxonomy" id="1951"/>
    <lineage>
        <taxon>Bacteria</taxon>
        <taxon>Bacillati</taxon>
        <taxon>Actinomycetota</taxon>
        <taxon>Actinomycetes</taxon>
        <taxon>Kitasatosporales</taxon>
        <taxon>Streptomycetaceae</taxon>
        <taxon>Streptomyces</taxon>
    </lineage>
</organism>
<evidence type="ECO:0000313" key="2">
    <source>
        <dbReference type="Proteomes" id="UP000619486"/>
    </source>
</evidence>
<reference evidence="1" key="1">
    <citation type="journal article" date="2014" name="Int. J. Syst. Evol. Microbiol.">
        <title>Complete genome sequence of Corynebacterium casei LMG S-19264T (=DSM 44701T), isolated from a smear-ripened cheese.</title>
        <authorList>
            <consortium name="US DOE Joint Genome Institute (JGI-PGF)"/>
            <person name="Walter F."/>
            <person name="Albersmeier A."/>
            <person name="Kalinowski J."/>
            <person name="Ruckert C."/>
        </authorList>
    </citation>
    <scope>NUCLEOTIDE SEQUENCE</scope>
    <source>
        <strain evidence="1">JCM 3172</strain>
    </source>
</reference>
<proteinExistence type="predicted"/>